<dbReference type="Proteomes" id="UP000643672">
    <property type="component" value="Unassembled WGS sequence"/>
</dbReference>
<evidence type="ECO:0000313" key="2">
    <source>
        <dbReference type="EMBL" id="OIR23883.1"/>
    </source>
</evidence>
<dbReference type="EMBL" id="MIQH01001017">
    <property type="protein sequence ID" value="OIR23883.1"/>
    <property type="molecule type" value="Genomic_DNA"/>
</dbReference>
<organism evidence="2 3">
    <name type="scientific">Bathymodiolus thermophilus thioautotrophic gill symbiont</name>
    <dbReference type="NCBI Taxonomy" id="2360"/>
    <lineage>
        <taxon>Bacteria</taxon>
        <taxon>Pseudomonadati</taxon>
        <taxon>Pseudomonadota</taxon>
        <taxon>Gammaproteobacteria</taxon>
        <taxon>sulfur-oxidizing symbionts</taxon>
    </lineage>
</organism>
<reference evidence="2" key="2">
    <citation type="journal article" date="2017" name="Stand. Genomic Sci.">
        <title>Genome sequence of the sulfur-oxidizing Bathymodiolus thermophilus gill endosymbiont.</title>
        <authorList>
            <person name="Ponnudurai R."/>
            <person name="Sayavedra L."/>
            <person name="Kleiner M."/>
            <person name="Heiden S.E."/>
            <person name="Thurmer A."/>
            <person name="Felbeck H."/>
            <person name="Schluter R."/>
            <person name="Sievert S.M."/>
            <person name="Daniel R."/>
            <person name="Schweder T."/>
            <person name="Markert S."/>
        </authorList>
    </citation>
    <scope>NUCLEOTIDE SEQUENCE</scope>
    <source>
        <strain evidence="2">BAT/CrabSpa'14</strain>
    </source>
</reference>
<keyword evidence="4" id="KW-1185">Reference proteome</keyword>
<name>A0A1J5TSL9_9GAMM</name>
<reference evidence="1 4" key="3">
    <citation type="submission" date="2020-05" db="EMBL/GenBank/DDBJ databases">
        <authorList>
            <person name="Petersen J."/>
            <person name="Sayavedra L."/>
        </authorList>
    </citation>
    <scope>NUCLEOTIDE SEQUENCE [LARGE SCALE GENOMIC DNA]</scope>
    <source>
        <strain evidence="1">B thermophilus SOXS</strain>
    </source>
</reference>
<sequence length="78" mass="9177">MQILIISIILFNLKSQSNGVKPYWFLLVRRILAQVLAYFDTQVLHFLGVHLIKRIIATLSLRIFSVLRSEKTRERCYA</sequence>
<reference evidence="3" key="1">
    <citation type="submission" date="2016-09" db="EMBL/GenBank/DDBJ databases">
        <title>Genome Sequence of Bathymodiolus thermophilus sulfur-oxidizing gill endosymbiont.</title>
        <authorList>
            <person name="Ponnudurai R."/>
            <person name="Kleiner M."/>
            <person name="Sayavedra L."/>
            <person name="Thuermer A."/>
            <person name="Felbeck H."/>
            <person name="Schlueter R."/>
            <person name="Schweder T."/>
            <person name="Markert S."/>
        </authorList>
    </citation>
    <scope>NUCLEOTIDE SEQUENCE [LARGE SCALE GENOMIC DNA]</scope>
    <source>
        <strain evidence="3">BAT/CrabSpa'14</strain>
    </source>
</reference>
<dbReference type="Proteomes" id="UP000182798">
    <property type="component" value="Unassembled WGS sequence"/>
</dbReference>
<protein>
    <submittedName>
        <fullName evidence="2">Uncharacterized protein</fullName>
    </submittedName>
</protein>
<evidence type="ECO:0000313" key="4">
    <source>
        <dbReference type="Proteomes" id="UP000643672"/>
    </source>
</evidence>
<comment type="caution">
    <text evidence="2">The sequence shown here is derived from an EMBL/GenBank/DDBJ whole genome shotgun (WGS) entry which is preliminary data.</text>
</comment>
<proteinExistence type="predicted"/>
<evidence type="ECO:0000313" key="3">
    <source>
        <dbReference type="Proteomes" id="UP000182798"/>
    </source>
</evidence>
<gene>
    <name evidence="2" type="ORF">BGC33_08460</name>
    <name evidence="1" type="ORF">THERMOS_602</name>
</gene>
<dbReference type="RefSeq" id="WP_071565191.1">
    <property type="nucleotide sequence ID" value="NZ_CAESAQ020000034.1"/>
</dbReference>
<accession>A0A1J5TSL9</accession>
<evidence type="ECO:0000313" key="1">
    <source>
        <dbReference type="EMBL" id="CAB5496987.1"/>
    </source>
</evidence>
<dbReference type="AlphaFoldDB" id="A0A1J5TSL9"/>
<dbReference type="OrthoDB" id="6088058at2"/>
<dbReference type="EMBL" id="CAESAQ020000034">
    <property type="protein sequence ID" value="CAB5496987.1"/>
    <property type="molecule type" value="Genomic_DNA"/>
</dbReference>